<keyword evidence="3" id="KW-1185">Reference proteome</keyword>
<proteinExistence type="predicted"/>
<organism evidence="2 3">
    <name type="scientific">Portunus trituberculatus</name>
    <name type="common">Swimming crab</name>
    <name type="synonym">Neptunus trituberculatus</name>
    <dbReference type="NCBI Taxonomy" id="210409"/>
    <lineage>
        <taxon>Eukaryota</taxon>
        <taxon>Metazoa</taxon>
        <taxon>Ecdysozoa</taxon>
        <taxon>Arthropoda</taxon>
        <taxon>Crustacea</taxon>
        <taxon>Multicrustacea</taxon>
        <taxon>Malacostraca</taxon>
        <taxon>Eumalacostraca</taxon>
        <taxon>Eucarida</taxon>
        <taxon>Decapoda</taxon>
        <taxon>Pleocyemata</taxon>
        <taxon>Brachyura</taxon>
        <taxon>Eubrachyura</taxon>
        <taxon>Portunoidea</taxon>
        <taxon>Portunidae</taxon>
        <taxon>Portuninae</taxon>
        <taxon>Portunus</taxon>
    </lineage>
</organism>
<protein>
    <submittedName>
        <fullName evidence="2">Uncharacterized protein</fullName>
    </submittedName>
</protein>
<accession>A0A5B7JKQ5</accession>
<feature type="region of interest" description="Disordered" evidence="1">
    <location>
        <begin position="1"/>
        <end position="20"/>
    </location>
</feature>
<evidence type="ECO:0000256" key="1">
    <source>
        <dbReference type="SAM" id="MobiDB-lite"/>
    </source>
</evidence>
<gene>
    <name evidence="2" type="ORF">E2C01_087965</name>
</gene>
<dbReference type="AlphaFoldDB" id="A0A5B7JKQ5"/>
<reference evidence="2 3" key="1">
    <citation type="submission" date="2019-05" db="EMBL/GenBank/DDBJ databases">
        <title>Another draft genome of Portunus trituberculatus and its Hox gene families provides insights of decapod evolution.</title>
        <authorList>
            <person name="Jeong J.-H."/>
            <person name="Song I."/>
            <person name="Kim S."/>
            <person name="Choi T."/>
            <person name="Kim D."/>
            <person name="Ryu S."/>
            <person name="Kim W."/>
        </authorList>
    </citation>
    <scope>NUCLEOTIDE SEQUENCE [LARGE SCALE GENOMIC DNA]</scope>
    <source>
        <tissue evidence="2">Muscle</tissue>
    </source>
</reference>
<name>A0A5B7JKQ5_PORTR</name>
<dbReference type="EMBL" id="VSRR010092751">
    <property type="protein sequence ID" value="MPC92854.1"/>
    <property type="molecule type" value="Genomic_DNA"/>
</dbReference>
<sequence>MAQRELSRPNGRHITETAAASQSRLVLRPGVADRKSPEMDHASAAITVVVNEPRTGCSVSATSLPTPITVSSTSTAHYYG</sequence>
<dbReference type="Proteomes" id="UP000324222">
    <property type="component" value="Unassembled WGS sequence"/>
</dbReference>
<evidence type="ECO:0000313" key="2">
    <source>
        <dbReference type="EMBL" id="MPC92854.1"/>
    </source>
</evidence>
<evidence type="ECO:0000313" key="3">
    <source>
        <dbReference type="Proteomes" id="UP000324222"/>
    </source>
</evidence>
<comment type="caution">
    <text evidence="2">The sequence shown here is derived from an EMBL/GenBank/DDBJ whole genome shotgun (WGS) entry which is preliminary data.</text>
</comment>